<evidence type="ECO:0000313" key="3">
    <source>
        <dbReference type="Proteomes" id="UP000095751"/>
    </source>
</evidence>
<reference evidence="2 3" key="1">
    <citation type="submission" date="2016-09" db="EMBL/GenBank/DDBJ databases">
        <title>Extensive genetic diversity and differential bi-allelic expression allows diatom success in the polar Southern Ocean.</title>
        <authorList>
            <consortium name="DOE Joint Genome Institute"/>
            <person name="Mock T."/>
            <person name="Otillar R.P."/>
            <person name="Strauss J."/>
            <person name="Dupont C."/>
            <person name="Frickenhaus S."/>
            <person name="Maumus F."/>
            <person name="Mcmullan M."/>
            <person name="Sanges R."/>
            <person name="Schmutz J."/>
            <person name="Toseland A."/>
            <person name="Valas R."/>
            <person name="Veluchamy A."/>
            <person name="Ward B.J."/>
            <person name="Allen A."/>
            <person name="Barry K."/>
            <person name="Falciatore A."/>
            <person name="Ferrante M."/>
            <person name="Fortunato A.E."/>
            <person name="Gloeckner G."/>
            <person name="Gruber A."/>
            <person name="Hipkin R."/>
            <person name="Janech M."/>
            <person name="Kroth P."/>
            <person name="Leese F."/>
            <person name="Lindquist E."/>
            <person name="Lyon B.R."/>
            <person name="Martin J."/>
            <person name="Mayer C."/>
            <person name="Parker M."/>
            <person name="Quesneville H."/>
            <person name="Raymond J."/>
            <person name="Uhlig C."/>
            <person name="Valentin K.U."/>
            <person name="Worden A.Z."/>
            <person name="Armbrust E.V."/>
            <person name="Bowler C."/>
            <person name="Green B."/>
            <person name="Moulton V."/>
            <person name="Van Oosterhout C."/>
            <person name="Grigoriev I."/>
        </authorList>
    </citation>
    <scope>NUCLEOTIDE SEQUENCE [LARGE SCALE GENOMIC DNA]</scope>
    <source>
        <strain evidence="2 3">CCMP1102</strain>
    </source>
</reference>
<evidence type="ECO:0000256" key="1">
    <source>
        <dbReference type="SAM" id="MobiDB-lite"/>
    </source>
</evidence>
<dbReference type="Proteomes" id="UP000095751">
    <property type="component" value="Unassembled WGS sequence"/>
</dbReference>
<feature type="compositionally biased region" description="Basic residues" evidence="1">
    <location>
        <begin position="20"/>
        <end position="29"/>
    </location>
</feature>
<protein>
    <submittedName>
        <fullName evidence="2">Uncharacterized protein</fullName>
    </submittedName>
</protein>
<proteinExistence type="predicted"/>
<evidence type="ECO:0000313" key="2">
    <source>
        <dbReference type="EMBL" id="OEU15433.1"/>
    </source>
</evidence>
<feature type="compositionally biased region" description="Basic and acidic residues" evidence="1">
    <location>
        <begin position="36"/>
        <end position="45"/>
    </location>
</feature>
<dbReference type="EMBL" id="KV784359">
    <property type="protein sequence ID" value="OEU15433.1"/>
    <property type="molecule type" value="Genomic_DNA"/>
</dbReference>
<accession>A0A1E7FC95</accession>
<dbReference type="AlphaFoldDB" id="A0A1E7FC95"/>
<feature type="region of interest" description="Disordered" evidence="1">
    <location>
        <begin position="1"/>
        <end position="47"/>
    </location>
</feature>
<keyword evidence="3" id="KW-1185">Reference proteome</keyword>
<dbReference type="InParanoid" id="A0A1E7FC95"/>
<dbReference type="KEGG" id="fcy:FRACYDRAFT_240121"/>
<name>A0A1E7FC95_9STRA</name>
<sequence length="148" mass="15879">MITAKECGVKSATMDSSNKKSSRNNKSRSRTSFPRRSNEKKKSAVDDDITMMECKISSENTAAAAAAAKGGGGIPAEVSFDSNTPVVDVNKNYDDKDSDRNKFLVPAATAATTATSSAKVGKVPYPSFPWEYPNHNIDRARSSSDHVV</sequence>
<gene>
    <name evidence="2" type="ORF">FRACYDRAFT_240121</name>
</gene>
<organism evidence="2 3">
    <name type="scientific">Fragilariopsis cylindrus CCMP1102</name>
    <dbReference type="NCBI Taxonomy" id="635003"/>
    <lineage>
        <taxon>Eukaryota</taxon>
        <taxon>Sar</taxon>
        <taxon>Stramenopiles</taxon>
        <taxon>Ochrophyta</taxon>
        <taxon>Bacillariophyta</taxon>
        <taxon>Bacillariophyceae</taxon>
        <taxon>Bacillariophycidae</taxon>
        <taxon>Bacillariales</taxon>
        <taxon>Bacillariaceae</taxon>
        <taxon>Fragilariopsis</taxon>
    </lineage>
</organism>